<dbReference type="InterPro" id="IPR003607">
    <property type="entry name" value="HD/PDEase_dom"/>
</dbReference>
<comment type="caution">
    <text evidence="2">The sequence shown here is derived from an EMBL/GenBank/DDBJ whole genome shotgun (WGS) entry which is preliminary data.</text>
</comment>
<dbReference type="NCBIfam" id="TIGR00277">
    <property type="entry name" value="HDIG"/>
    <property type="match status" value="1"/>
</dbReference>
<sequence length="383" mass="42428">MSDKAVCIDISALQIGDFVVRIEESSGFRLKQPGHIHSAQSLAALKQAGVKSLWIDPDRRLVPKDEAPQEASQKDGIDQSVARSRHLYLKARDLMADFYQLVADGGLPDVAQAQHYASSFVDGALKHPTTMSCLTRIREKDAYLMEHSLNVCILMSLFANHLGVERELIDKLALGALLHDLGKVKVPEQILMKPGKLTEEEFEVMKTHVVHSAAILAEEPDLPPEVMDVVANHHERMDGNGYPAGKDGSQLSQWARMITIVDVYDALTAERCYKAAMAPTKALKLMMDLAGSHFDRALVQQFIRCMGVYPVGSLVRLKSNRLAVVVALNPKQPLRPRVKVVFSAESQRHLPVVELDLARSNDSVEAVEDPENWGLDPGRYLDS</sequence>
<dbReference type="SUPFAM" id="SSF109604">
    <property type="entry name" value="HD-domain/PDEase-like"/>
    <property type="match status" value="1"/>
</dbReference>
<dbReference type="PROSITE" id="PS51832">
    <property type="entry name" value="HD_GYP"/>
    <property type="match status" value="1"/>
</dbReference>
<name>K2JG37_9GAMM</name>
<dbReference type="PANTHER" id="PTHR43155:SF2">
    <property type="entry name" value="CYCLIC DI-GMP PHOSPHODIESTERASE PA4108"/>
    <property type="match status" value="1"/>
</dbReference>
<dbReference type="InterPro" id="IPR037522">
    <property type="entry name" value="HD_GYP_dom"/>
</dbReference>
<dbReference type="eggNOG" id="COG2206">
    <property type="taxonomic scope" value="Bacteria"/>
</dbReference>
<evidence type="ECO:0000313" key="3">
    <source>
        <dbReference type="Proteomes" id="UP000006755"/>
    </source>
</evidence>
<evidence type="ECO:0000259" key="1">
    <source>
        <dbReference type="PROSITE" id="PS51832"/>
    </source>
</evidence>
<dbReference type="GO" id="GO:0008081">
    <property type="term" value="F:phosphoric diester hydrolase activity"/>
    <property type="evidence" value="ECO:0007669"/>
    <property type="project" value="UniProtKB-ARBA"/>
</dbReference>
<dbReference type="Gene3D" id="1.10.3210.10">
    <property type="entry name" value="Hypothetical protein af1432"/>
    <property type="match status" value="1"/>
</dbReference>
<dbReference type="Pfam" id="PF13487">
    <property type="entry name" value="HD_5"/>
    <property type="match status" value="1"/>
</dbReference>
<keyword evidence="3" id="KW-1185">Reference proteome</keyword>
<keyword evidence="2" id="KW-0378">Hydrolase</keyword>
<dbReference type="PANTHER" id="PTHR43155">
    <property type="entry name" value="CYCLIC DI-GMP PHOSPHODIESTERASE PA4108-RELATED"/>
    <property type="match status" value="1"/>
</dbReference>
<gene>
    <name evidence="2" type="ORF">B3C1_14962</name>
</gene>
<dbReference type="RefSeq" id="WP_008485848.1">
    <property type="nucleotide sequence ID" value="NZ_AMRI01000023.1"/>
</dbReference>
<protein>
    <submittedName>
        <fullName evidence="2">Metal-dependent phosphohydrolase with HD domain</fullName>
    </submittedName>
</protein>
<dbReference type="Proteomes" id="UP000006755">
    <property type="component" value="Unassembled WGS sequence"/>
</dbReference>
<dbReference type="AlphaFoldDB" id="K2JG37"/>
<dbReference type="STRING" id="745411.B3C1_14962"/>
<dbReference type="EMBL" id="AMRI01000023">
    <property type="protein sequence ID" value="EKE69604.1"/>
    <property type="molecule type" value="Genomic_DNA"/>
</dbReference>
<accession>K2JG37</accession>
<dbReference type="InterPro" id="IPR006675">
    <property type="entry name" value="HDIG_dom"/>
</dbReference>
<feature type="domain" description="HD-GYP" evidence="1">
    <location>
        <begin position="122"/>
        <end position="318"/>
    </location>
</feature>
<dbReference type="SMART" id="SM00471">
    <property type="entry name" value="HDc"/>
    <property type="match status" value="1"/>
</dbReference>
<evidence type="ECO:0000313" key="2">
    <source>
        <dbReference type="EMBL" id="EKE69604.1"/>
    </source>
</evidence>
<dbReference type="Pfam" id="PF11871">
    <property type="entry name" value="DUF3391"/>
    <property type="match status" value="1"/>
</dbReference>
<proteinExistence type="predicted"/>
<dbReference type="InterPro" id="IPR021812">
    <property type="entry name" value="DUF3391"/>
</dbReference>
<dbReference type="PATRIC" id="fig|745411.4.peg.2945"/>
<organism evidence="2 3">
    <name type="scientific">Gallaecimonas xiamenensis 3-C-1</name>
    <dbReference type="NCBI Taxonomy" id="745411"/>
    <lineage>
        <taxon>Bacteria</taxon>
        <taxon>Pseudomonadati</taxon>
        <taxon>Pseudomonadota</taxon>
        <taxon>Gammaproteobacteria</taxon>
        <taxon>Enterobacterales</taxon>
        <taxon>Gallaecimonadaceae</taxon>
        <taxon>Gallaecimonas</taxon>
    </lineage>
</organism>
<reference evidence="2 3" key="1">
    <citation type="journal article" date="2012" name="J. Bacteriol.">
        <title>Genome Sequence of Gallaecimonas xiamenensis Type Strain 3-C-1.</title>
        <authorList>
            <person name="Lai Q."/>
            <person name="Wang L."/>
            <person name="Wang W."/>
            <person name="Shao Z."/>
        </authorList>
    </citation>
    <scope>NUCLEOTIDE SEQUENCE [LARGE SCALE GENOMIC DNA]</scope>
    <source>
        <strain evidence="2 3">3-C-1</strain>
    </source>
</reference>
<dbReference type="CDD" id="cd00077">
    <property type="entry name" value="HDc"/>
    <property type="match status" value="1"/>
</dbReference>
<dbReference type="OrthoDB" id="9764808at2"/>